<dbReference type="Pfam" id="PF00656">
    <property type="entry name" value="Peptidase_C14"/>
    <property type="match status" value="1"/>
</dbReference>
<accession>A0A2A2TIB1</accession>
<dbReference type="Gene3D" id="3.40.50.1460">
    <property type="match status" value="1"/>
</dbReference>
<gene>
    <name evidence="3" type="ORF">CK510_13815</name>
</gene>
<dbReference type="InterPro" id="IPR050452">
    <property type="entry name" value="Metacaspase"/>
</dbReference>
<reference evidence="3 4" key="1">
    <citation type="submission" date="2017-08" db="EMBL/GenBank/DDBJ databases">
        <title>Draft genome sequence of filamentous cyanobacterium Calothrix elsteri CCALA 953.</title>
        <authorList>
            <person name="Gagunashvili A.N."/>
            <person name="Elster J."/>
            <person name="Andresson O.S."/>
        </authorList>
    </citation>
    <scope>NUCLEOTIDE SEQUENCE [LARGE SCALE GENOMIC DNA]</scope>
    <source>
        <strain evidence="3 4">CCALA 953</strain>
    </source>
</reference>
<evidence type="ECO:0000259" key="1">
    <source>
        <dbReference type="Pfam" id="PF00656"/>
    </source>
</evidence>
<feature type="domain" description="DUF8082" evidence="2">
    <location>
        <begin position="582"/>
        <end position="638"/>
    </location>
</feature>
<dbReference type="SUPFAM" id="SSF52129">
    <property type="entry name" value="Caspase-like"/>
    <property type="match status" value="1"/>
</dbReference>
<keyword evidence="4" id="KW-1185">Reference proteome</keyword>
<feature type="domain" description="Peptidase C14 caspase" evidence="1">
    <location>
        <begin position="24"/>
        <end position="236"/>
    </location>
</feature>
<comment type="caution">
    <text evidence="3">The sequence shown here is derived from an EMBL/GenBank/DDBJ whole genome shotgun (WGS) entry which is preliminary data.</text>
</comment>
<dbReference type="InterPro" id="IPR029030">
    <property type="entry name" value="Caspase-like_dom_sf"/>
</dbReference>
<dbReference type="PANTHER" id="PTHR48104">
    <property type="entry name" value="METACASPASE-4"/>
    <property type="match status" value="1"/>
</dbReference>
<evidence type="ECO:0000259" key="2">
    <source>
        <dbReference type="Pfam" id="PF26309"/>
    </source>
</evidence>
<name>A0A2A2TIB1_9CYAN</name>
<proteinExistence type="predicted"/>
<dbReference type="GO" id="GO:0005737">
    <property type="term" value="C:cytoplasm"/>
    <property type="evidence" value="ECO:0007669"/>
    <property type="project" value="TreeGrafter"/>
</dbReference>
<feature type="domain" description="DUF8082" evidence="2">
    <location>
        <begin position="659"/>
        <end position="716"/>
    </location>
</feature>
<evidence type="ECO:0000313" key="3">
    <source>
        <dbReference type="EMBL" id="PAX53470.1"/>
    </source>
</evidence>
<dbReference type="EMBL" id="NTFS01000138">
    <property type="protein sequence ID" value="PAX53470.1"/>
    <property type="molecule type" value="Genomic_DNA"/>
</dbReference>
<protein>
    <submittedName>
        <fullName evidence="3">Peptidase C14</fullName>
    </submittedName>
</protein>
<evidence type="ECO:0000313" key="4">
    <source>
        <dbReference type="Proteomes" id="UP000218238"/>
    </source>
</evidence>
<dbReference type="OrthoDB" id="414840at2"/>
<dbReference type="RefSeq" id="WP_095722251.1">
    <property type="nucleotide sequence ID" value="NZ_NTFS01000138.1"/>
</dbReference>
<dbReference type="Proteomes" id="UP000218238">
    <property type="component" value="Unassembled WGS sequence"/>
</dbReference>
<dbReference type="GO" id="GO:0004197">
    <property type="term" value="F:cysteine-type endopeptidase activity"/>
    <property type="evidence" value="ECO:0007669"/>
    <property type="project" value="InterPro"/>
</dbReference>
<organism evidence="3 4">
    <name type="scientific">Brunnivagina elsteri CCALA 953</name>
    <dbReference type="NCBI Taxonomy" id="987040"/>
    <lineage>
        <taxon>Bacteria</taxon>
        <taxon>Bacillati</taxon>
        <taxon>Cyanobacteriota</taxon>
        <taxon>Cyanophyceae</taxon>
        <taxon>Nostocales</taxon>
        <taxon>Calotrichaceae</taxon>
        <taxon>Brunnivagina</taxon>
    </lineage>
</organism>
<dbReference type="GO" id="GO:0006508">
    <property type="term" value="P:proteolysis"/>
    <property type="evidence" value="ECO:0007669"/>
    <property type="project" value="InterPro"/>
</dbReference>
<dbReference type="AlphaFoldDB" id="A0A2A2TIB1"/>
<dbReference type="InterPro" id="IPR058395">
    <property type="entry name" value="DUF8082"/>
</dbReference>
<dbReference type="PANTHER" id="PTHR48104:SF30">
    <property type="entry name" value="METACASPASE-1"/>
    <property type="match status" value="1"/>
</dbReference>
<sequence length="718" mass="80774">MAPIGIRSSHSTKILTSGEAKLWILLVGVNEYQDIRLPSLRYPSVDCQGLGEALTKATQGFPNKEVIIYHDFATQLPTIESIRQSLEKIVSQTQPQDSILLYFSGHGMLEEKSQQAVLCFRDTRTNDLLKTGLALQELLQMLGNSRSHQQMLCLDTCHSGDMNLLKVNGNARDVAIPETANPAPQMMDVLRQRASKSKGFCALLSCDRGQKSWEFPELGHGVFTYFLMQGLLGEAADQHGVIEADGLYKYVYRQTLGYIDKVNEQLRLVNQQKRDRGDYKLYPEYPLQTPKRIVEGVGELVLGFKSEENAVSKKLRRGLIIDGFTNNKKTLELVDIFGKSGGFQLEYSHTINGNLAEIRVKIKELISWSEITINQSQTQLFVRKHIPTLLLYLRGYIEEIEDGESWLVLSNRVRLSRSWLRQELRRINKAKQIIILDCPNVDSLNVTSLQEWVEDLQCNTECGQCIIAAAANVEKPEAFSQIILETLNAVNSQVGLPSARWIADLQKQLSPQGIKLYTWLSDTQAIIDILPGNISIINSISPVSSQLNGKKAEAQQEISPQIIKTKSESLSFEKLIIDSQQYTQLEQLLKQLIGPIASTILQPALEEALNLEQLIENLAAYLQFDQQKYFKQYLKNIILKPLAASPTKLGDTSTIDANLINKCTTELAQIIGPIASFIVQEELKLSPKVSRSQFIKKLAEQITEPAKAVEFEKRMLEQ</sequence>
<dbReference type="Pfam" id="PF26309">
    <property type="entry name" value="DUF8082"/>
    <property type="match status" value="2"/>
</dbReference>
<dbReference type="InterPro" id="IPR011600">
    <property type="entry name" value="Pept_C14_caspase"/>
</dbReference>